<feature type="signal peptide" evidence="6">
    <location>
        <begin position="1"/>
        <end position="33"/>
    </location>
</feature>
<reference evidence="8" key="1">
    <citation type="journal article" date="2014" name="Int. J. Syst. Evol. Microbiol.">
        <title>Complete genome sequence of Corynebacterium casei LMG S-19264T (=DSM 44701T), isolated from a smear-ripened cheese.</title>
        <authorList>
            <consortium name="US DOE Joint Genome Institute (JGI-PGF)"/>
            <person name="Walter F."/>
            <person name="Albersmeier A."/>
            <person name="Kalinowski J."/>
            <person name="Ruckert C."/>
        </authorList>
    </citation>
    <scope>NUCLEOTIDE SEQUENCE</scope>
    <source>
        <strain evidence="8">JCM 4633</strain>
    </source>
</reference>
<accession>A0A918WMJ2</accession>
<evidence type="ECO:0000313" key="8">
    <source>
        <dbReference type="EMBL" id="GHC58899.1"/>
    </source>
</evidence>
<dbReference type="PANTHER" id="PTHR47359">
    <property type="entry name" value="PEPTIDOGLYCAN DL-ENDOPEPTIDASE CWLO"/>
    <property type="match status" value="1"/>
</dbReference>
<organism evidence="8 9">
    <name type="scientific">Streptomyces cinnamoneus</name>
    <name type="common">Streptoverticillium cinnamoneum</name>
    <dbReference type="NCBI Taxonomy" id="53446"/>
    <lineage>
        <taxon>Bacteria</taxon>
        <taxon>Bacillati</taxon>
        <taxon>Actinomycetota</taxon>
        <taxon>Actinomycetes</taxon>
        <taxon>Kitasatosporales</taxon>
        <taxon>Streptomycetaceae</taxon>
        <taxon>Streptomyces</taxon>
        <taxon>Streptomyces cinnamoneus group</taxon>
    </lineage>
</organism>
<keyword evidence="6" id="KW-0732">Signal</keyword>
<evidence type="ECO:0000313" key="9">
    <source>
        <dbReference type="Proteomes" id="UP000646244"/>
    </source>
</evidence>
<dbReference type="InterPro" id="IPR038765">
    <property type="entry name" value="Papain-like_cys_pep_sf"/>
</dbReference>
<dbReference type="Proteomes" id="UP000646244">
    <property type="component" value="Unassembled WGS sequence"/>
</dbReference>
<evidence type="ECO:0000256" key="2">
    <source>
        <dbReference type="ARBA" id="ARBA00022670"/>
    </source>
</evidence>
<keyword evidence="5" id="KW-0175">Coiled coil</keyword>
<dbReference type="InterPro" id="IPR000064">
    <property type="entry name" value="NLP_P60_dom"/>
</dbReference>
<evidence type="ECO:0000256" key="4">
    <source>
        <dbReference type="ARBA" id="ARBA00022807"/>
    </source>
</evidence>
<evidence type="ECO:0000256" key="5">
    <source>
        <dbReference type="SAM" id="Coils"/>
    </source>
</evidence>
<dbReference type="InterPro" id="IPR051794">
    <property type="entry name" value="PG_Endopeptidase_C40"/>
</dbReference>
<protein>
    <recommendedName>
        <fullName evidence="7">NlpC/P60 domain-containing protein</fullName>
    </recommendedName>
</protein>
<dbReference type="EMBL" id="BMVB01000013">
    <property type="protein sequence ID" value="GHC58899.1"/>
    <property type="molecule type" value="Genomic_DNA"/>
</dbReference>
<comment type="similarity">
    <text evidence="1">Belongs to the peptidase C40 family.</text>
</comment>
<evidence type="ECO:0000259" key="7">
    <source>
        <dbReference type="PROSITE" id="PS51935"/>
    </source>
</evidence>
<sequence>MATHRKPKQNPLAGSTARTAATLALAGAATATALEGTGHATPAITADQAKSQVAGYYRQAEVATEKYNGAKERTDRARSALDRLQDEAARRTERLNAARNALGSFATAQYREGGMPAGVRLLLSSSPDRYLESAALADRAGTRQAVAVARVRHELRDVQQVRTTAGARLSELRREEAALAVHKRTIEARLAKAKEVLNALPAAERTAVEAADGAVETAGTAGTAGKAAAHTALAAAGAVHAAPAPAASGRAARAVAFAYSAIGKPYVWGATGPSGFDCSGLTQAAWQAAGVSLPRTTYTQINAGRRVARNQLAPGDLVFFYSGISHVGLYIGGGRMIHAPHPGAPVRIAPIDEMPFAGASRPA</sequence>
<evidence type="ECO:0000256" key="6">
    <source>
        <dbReference type="SAM" id="SignalP"/>
    </source>
</evidence>
<keyword evidence="3" id="KW-0378">Hydrolase</keyword>
<dbReference type="SUPFAM" id="SSF54001">
    <property type="entry name" value="Cysteine proteinases"/>
    <property type="match status" value="1"/>
</dbReference>
<keyword evidence="4" id="KW-0788">Thiol protease</keyword>
<dbReference type="Gene3D" id="3.90.1720.10">
    <property type="entry name" value="endopeptidase domain like (from Nostoc punctiforme)"/>
    <property type="match status" value="1"/>
</dbReference>
<dbReference type="GO" id="GO:0008234">
    <property type="term" value="F:cysteine-type peptidase activity"/>
    <property type="evidence" value="ECO:0007669"/>
    <property type="project" value="UniProtKB-KW"/>
</dbReference>
<dbReference type="PANTHER" id="PTHR47359:SF3">
    <property type="entry name" value="NLP_P60 DOMAIN-CONTAINING PROTEIN-RELATED"/>
    <property type="match status" value="1"/>
</dbReference>
<dbReference type="PROSITE" id="PS51935">
    <property type="entry name" value="NLPC_P60"/>
    <property type="match status" value="1"/>
</dbReference>
<dbReference type="RefSeq" id="WP_190111186.1">
    <property type="nucleotide sequence ID" value="NZ_BMVB01000013.1"/>
</dbReference>
<evidence type="ECO:0000256" key="1">
    <source>
        <dbReference type="ARBA" id="ARBA00007074"/>
    </source>
</evidence>
<feature type="chain" id="PRO_5037587962" description="NlpC/P60 domain-containing protein" evidence="6">
    <location>
        <begin position="34"/>
        <end position="363"/>
    </location>
</feature>
<name>A0A918WMJ2_STRCJ</name>
<keyword evidence="2" id="KW-0645">Protease</keyword>
<dbReference type="GO" id="GO:0006508">
    <property type="term" value="P:proteolysis"/>
    <property type="evidence" value="ECO:0007669"/>
    <property type="project" value="UniProtKB-KW"/>
</dbReference>
<dbReference type="Pfam" id="PF00877">
    <property type="entry name" value="NLPC_P60"/>
    <property type="match status" value="1"/>
</dbReference>
<feature type="coiled-coil region" evidence="5">
    <location>
        <begin position="67"/>
        <end position="101"/>
    </location>
</feature>
<proteinExistence type="inferred from homology"/>
<feature type="domain" description="NlpC/P60" evidence="7">
    <location>
        <begin position="248"/>
        <end position="363"/>
    </location>
</feature>
<gene>
    <name evidence="8" type="ORF">GCM10010507_39700</name>
</gene>
<evidence type="ECO:0000256" key="3">
    <source>
        <dbReference type="ARBA" id="ARBA00022801"/>
    </source>
</evidence>
<reference evidence="8" key="2">
    <citation type="submission" date="2020-09" db="EMBL/GenBank/DDBJ databases">
        <authorList>
            <person name="Sun Q."/>
            <person name="Ohkuma M."/>
        </authorList>
    </citation>
    <scope>NUCLEOTIDE SEQUENCE</scope>
    <source>
        <strain evidence="8">JCM 4633</strain>
    </source>
</reference>
<dbReference type="AlphaFoldDB" id="A0A918WMJ2"/>
<comment type="caution">
    <text evidence="8">The sequence shown here is derived from an EMBL/GenBank/DDBJ whole genome shotgun (WGS) entry which is preliminary data.</text>
</comment>